<keyword evidence="8" id="KW-1185">Reference proteome</keyword>
<feature type="binding site" evidence="5">
    <location>
        <position position="8"/>
    </location>
    <ligand>
        <name>Mg(2+)</name>
        <dbReference type="ChEBI" id="CHEBI:18420"/>
    </ligand>
</feature>
<comment type="similarity">
    <text evidence="5">Belongs to the PINc/VapC protein family.</text>
</comment>
<evidence type="ECO:0000256" key="2">
    <source>
        <dbReference type="ARBA" id="ARBA00022722"/>
    </source>
</evidence>
<keyword evidence="5" id="KW-0800">Toxin</keyword>
<accession>A0ABX1VHE3</accession>
<evidence type="ECO:0000259" key="6">
    <source>
        <dbReference type="Pfam" id="PF01850"/>
    </source>
</evidence>
<evidence type="ECO:0000313" key="8">
    <source>
        <dbReference type="Proteomes" id="UP000609651"/>
    </source>
</evidence>
<protein>
    <recommendedName>
        <fullName evidence="5">Ribonuclease VapC</fullName>
        <shortName evidence="5">RNase VapC</shortName>
        <ecNumber evidence="5">3.1.-.-</ecNumber>
    </recommendedName>
    <alternativeName>
        <fullName evidence="5">Toxin VapC</fullName>
    </alternativeName>
</protein>
<evidence type="ECO:0000256" key="3">
    <source>
        <dbReference type="ARBA" id="ARBA00022723"/>
    </source>
</evidence>
<dbReference type="Gene3D" id="3.40.50.1010">
    <property type="entry name" value="5'-nuclease"/>
    <property type="match status" value="1"/>
</dbReference>
<proteinExistence type="inferred from homology"/>
<comment type="cofactor">
    <cofactor evidence="5">
        <name>Mg(2+)</name>
        <dbReference type="ChEBI" id="CHEBI:18420"/>
    </cofactor>
</comment>
<dbReference type="Pfam" id="PF01850">
    <property type="entry name" value="PIN"/>
    <property type="match status" value="1"/>
</dbReference>
<dbReference type="RefSeq" id="WP_171189435.1">
    <property type="nucleotide sequence ID" value="NZ_WTPX01000163.1"/>
</dbReference>
<evidence type="ECO:0000256" key="4">
    <source>
        <dbReference type="ARBA" id="ARBA00022801"/>
    </source>
</evidence>
<comment type="function">
    <text evidence="5">Toxic component of a toxin-antitoxin (TA) system. An RNase.</text>
</comment>
<dbReference type="EC" id="3.1.-.-" evidence="5"/>
<gene>
    <name evidence="5" type="primary">vapC</name>
    <name evidence="7" type="ORF">LzC2_36290</name>
</gene>
<dbReference type="Proteomes" id="UP000609651">
    <property type="component" value="Unassembled WGS sequence"/>
</dbReference>
<organism evidence="7 8">
    <name type="scientific">Alienimonas chondri</name>
    <dbReference type="NCBI Taxonomy" id="2681879"/>
    <lineage>
        <taxon>Bacteria</taxon>
        <taxon>Pseudomonadati</taxon>
        <taxon>Planctomycetota</taxon>
        <taxon>Planctomycetia</taxon>
        <taxon>Planctomycetales</taxon>
        <taxon>Planctomycetaceae</taxon>
        <taxon>Alienimonas</taxon>
    </lineage>
</organism>
<feature type="domain" description="PIN" evidence="6">
    <location>
        <begin position="6"/>
        <end position="123"/>
    </location>
</feature>
<evidence type="ECO:0000256" key="1">
    <source>
        <dbReference type="ARBA" id="ARBA00022649"/>
    </source>
</evidence>
<dbReference type="HAMAP" id="MF_00265">
    <property type="entry name" value="VapC_Nob1"/>
    <property type="match status" value="1"/>
</dbReference>
<keyword evidence="3 5" id="KW-0479">Metal-binding</keyword>
<comment type="caution">
    <text evidence="7">The sequence shown here is derived from an EMBL/GenBank/DDBJ whole genome shotgun (WGS) entry which is preliminary data.</text>
</comment>
<dbReference type="GO" id="GO:0016787">
    <property type="term" value="F:hydrolase activity"/>
    <property type="evidence" value="ECO:0007669"/>
    <property type="project" value="UniProtKB-KW"/>
</dbReference>
<keyword evidence="4 5" id="KW-0378">Hydrolase</keyword>
<evidence type="ECO:0000256" key="5">
    <source>
        <dbReference type="HAMAP-Rule" id="MF_00265"/>
    </source>
</evidence>
<dbReference type="InterPro" id="IPR029060">
    <property type="entry name" value="PIN-like_dom_sf"/>
</dbReference>
<dbReference type="SUPFAM" id="SSF88723">
    <property type="entry name" value="PIN domain-like"/>
    <property type="match status" value="1"/>
</dbReference>
<dbReference type="InterPro" id="IPR022907">
    <property type="entry name" value="VapC_family"/>
</dbReference>
<name>A0ABX1VHE3_9PLAN</name>
<keyword evidence="2 5" id="KW-0540">Nuclease</keyword>
<sequence>MSGRTLIDASVLVAAFNARDPRHAACVRAVGQAASPALTTWPVLTEAFYLLRRYRGAVSKIIALVRKGDLSVEPPPPGFLDWYEAYAATYADREVDLADASLVRLAELRGVDTILTLDRKDFSVYRIGVTGAFRILPEDAD</sequence>
<keyword evidence="5" id="KW-0460">Magnesium</keyword>
<keyword evidence="1 5" id="KW-1277">Toxin-antitoxin system</keyword>
<feature type="binding site" evidence="5">
    <location>
        <position position="99"/>
    </location>
    <ligand>
        <name>Mg(2+)</name>
        <dbReference type="ChEBI" id="CHEBI:18420"/>
    </ligand>
</feature>
<evidence type="ECO:0000313" key="7">
    <source>
        <dbReference type="EMBL" id="NNJ27524.1"/>
    </source>
</evidence>
<dbReference type="InterPro" id="IPR002716">
    <property type="entry name" value="PIN_dom"/>
</dbReference>
<dbReference type="EMBL" id="WTPX01000163">
    <property type="protein sequence ID" value="NNJ27524.1"/>
    <property type="molecule type" value="Genomic_DNA"/>
</dbReference>
<reference evidence="7 8" key="1">
    <citation type="journal article" date="2020" name="Syst. Appl. Microbiol.">
        <title>Alienimonas chondri sp. nov., a novel planctomycete isolated from the biofilm of the red alga Chondrus crispus.</title>
        <authorList>
            <person name="Vitorino I."/>
            <person name="Albuquerque L."/>
            <person name="Wiegand S."/>
            <person name="Kallscheuer N."/>
            <person name="da Costa M.S."/>
            <person name="Lobo-da-Cunha A."/>
            <person name="Jogler C."/>
            <person name="Lage O.M."/>
        </authorList>
    </citation>
    <scope>NUCLEOTIDE SEQUENCE [LARGE SCALE GENOMIC DNA]</scope>
    <source>
        <strain evidence="7 8">LzC2</strain>
    </source>
</reference>